<sequence>MGWNSAFCSWRSFTCCLNAATLRATPHLCISEFSSLRDAFKGTYAVLQELHFYGKPHAKKPGCRRIPGFPKQAME</sequence>
<protein>
    <submittedName>
        <fullName evidence="4">Uncharacterized protein</fullName>
    </submittedName>
</protein>
<gene>
    <name evidence="3" type="ORF">ABE91_008620</name>
    <name evidence="1" type="ORF">C3F40_19205</name>
    <name evidence="2" type="ORF">CG702_08635</name>
    <name evidence="4" type="ORF">DIV22_04220</name>
</gene>
<name>A0A1R1K9P6_ECOLX</name>
<dbReference type="Proteomes" id="UP000239554">
    <property type="component" value="Chromosome"/>
</dbReference>
<dbReference type="EMBL" id="QFSS01000013">
    <property type="protein sequence ID" value="PZZ73080.1"/>
    <property type="molecule type" value="Genomic_DNA"/>
</dbReference>
<evidence type="ECO:0000313" key="3">
    <source>
        <dbReference type="EMBL" id="PBN75169.1"/>
    </source>
</evidence>
<dbReference type="EMBL" id="CP026399">
    <property type="protein sequence ID" value="AUY03700.1"/>
    <property type="molecule type" value="Genomic_DNA"/>
</dbReference>
<dbReference type="Proteomes" id="UP000248865">
    <property type="component" value="Unassembled WGS sequence"/>
</dbReference>
<evidence type="ECO:0000313" key="6">
    <source>
        <dbReference type="Proteomes" id="UP000239554"/>
    </source>
</evidence>
<organism evidence="4 7">
    <name type="scientific">Escherichia coli</name>
    <dbReference type="NCBI Taxonomy" id="562"/>
    <lineage>
        <taxon>Bacteria</taxon>
        <taxon>Pseudomonadati</taxon>
        <taxon>Pseudomonadota</taxon>
        <taxon>Gammaproteobacteria</taxon>
        <taxon>Enterobacterales</taxon>
        <taxon>Enterobacteriaceae</taxon>
        <taxon>Escherichia</taxon>
    </lineage>
</organism>
<evidence type="ECO:0000313" key="7">
    <source>
        <dbReference type="Proteomes" id="UP000248865"/>
    </source>
</evidence>
<dbReference type="Proteomes" id="UP000264870">
    <property type="component" value="Unassembled WGS sequence"/>
</dbReference>
<evidence type="ECO:0000313" key="5">
    <source>
        <dbReference type="Proteomes" id="UP000036331"/>
    </source>
</evidence>
<reference evidence="1 6" key="4">
    <citation type="journal article" date="2018" name="MBio">
        <title>Genomic Analysis of Hospital Plumbing Reveals Diverse Reservoir of Bacterial Plasmids Conferring Carbapenem Resistance.</title>
        <authorList>
            <consortium name="NISC Comparative Sequencing Program"/>
            <person name="Weingarten R.A."/>
            <person name="Johnson R.C."/>
            <person name="Conlan S."/>
            <person name="Ramsburg A.M."/>
            <person name="Dekker J.P."/>
            <person name="Lau A.F."/>
            <person name="Khil P."/>
            <person name="Odom R.T."/>
            <person name="Deming C."/>
            <person name="Park M."/>
            <person name="Thomas P.J."/>
            <person name="Henderson D.K."/>
            <person name="Palmore T.N."/>
            <person name="Segre J.A."/>
            <person name="Frank K.M."/>
        </authorList>
    </citation>
    <scope>NUCLEOTIDE SEQUENCE [LARGE SCALE GENOMIC DNA]</scope>
    <source>
        <strain evidence="1 6">ECONIH4</strain>
    </source>
</reference>
<reference evidence="3" key="2">
    <citation type="submission" date="2017-03" db="EMBL/GenBank/DDBJ databases">
        <title>The mobilome is the main driver of stx2-positive O26:H11 Escherichia coli strains evolution.</title>
        <authorList>
            <person name="Delannoy S."/>
            <person name="Mariani-Kurkdjian P."/>
            <person name="Webb H.E."/>
            <person name="Bonacorsi S."/>
            <person name="Fach P."/>
        </authorList>
    </citation>
    <scope>NUCLEOTIDE SEQUENCE</scope>
    <source>
        <strain evidence="3">34870</strain>
    </source>
</reference>
<accession>A0A1R1K9P6</accession>
<reference evidence="4 7" key="5">
    <citation type="submission" date="2018-05" db="EMBL/GenBank/DDBJ databases">
        <title>Genomic sequencing of EHEC O26 New European Clone.</title>
        <authorList>
            <person name="Karnisova L."/>
            <person name="Nunvar J."/>
            <person name="Marejkova M."/>
            <person name="Mellmann A."/>
            <person name="Drevinek P."/>
            <person name="Blahova K."/>
            <person name="Bielaszewska M."/>
        </authorList>
    </citation>
    <scope>NUCLEOTIDE SEQUENCE [LARGE SCALE GENOMIC DNA]</scope>
    <source>
        <strain evidence="4 7">14-391</strain>
    </source>
</reference>
<dbReference type="AlphaFoldDB" id="A0A1R1K9P6"/>
<evidence type="ECO:0000313" key="8">
    <source>
        <dbReference type="Proteomes" id="UP000264870"/>
    </source>
</evidence>
<reference evidence="3 5" key="1">
    <citation type="journal article" date="2015" name="Genome Announc.">
        <title>Draft Genome Sequences of Human-Pathogenic Escherichia coli O26:H11 Strains Carrying the stx2 Gene Only and Circulating in France.</title>
        <authorList>
            <person name="Delannoy S."/>
            <person name="Mariani-Kurkdjian P."/>
            <person name="Bonacorsi S."/>
            <person name="Liguori S."/>
            <person name="Ison S.A."/>
            <person name="Fach P."/>
        </authorList>
    </citation>
    <scope>NUCLEOTIDE SEQUENCE [LARGE SCALE GENOMIC DNA]</scope>
    <source>
        <strain evidence="3 5">34870</strain>
    </source>
</reference>
<dbReference type="EMBL" id="LDXE02000002">
    <property type="protein sequence ID" value="PBN75169.1"/>
    <property type="molecule type" value="Genomic_DNA"/>
</dbReference>
<evidence type="ECO:0000313" key="2">
    <source>
        <dbReference type="EMBL" id="OZP03607.1"/>
    </source>
</evidence>
<evidence type="ECO:0000313" key="1">
    <source>
        <dbReference type="EMBL" id="AUY03700.1"/>
    </source>
</evidence>
<reference evidence="2 8" key="3">
    <citation type="submission" date="2017-07" db="EMBL/GenBank/DDBJ databases">
        <authorList>
            <person name="Zhi S."/>
            <person name="Banting G."/>
            <person name="Neumann N."/>
        </authorList>
    </citation>
    <scope>NUCLEOTIDE SEQUENCE [LARGE SCALE GENOMIC DNA]</scope>
    <source>
        <strain evidence="2 8">WW41</strain>
    </source>
</reference>
<dbReference type="Proteomes" id="UP000036331">
    <property type="component" value="Unassembled WGS sequence"/>
</dbReference>
<evidence type="ECO:0000313" key="4">
    <source>
        <dbReference type="EMBL" id="PZZ73080.1"/>
    </source>
</evidence>
<proteinExistence type="predicted"/>
<dbReference type="EMBL" id="NNAK01000015">
    <property type="protein sequence ID" value="OZP03607.1"/>
    <property type="molecule type" value="Genomic_DNA"/>
</dbReference>